<comment type="caution">
    <text evidence="1">The sequence shown here is derived from an EMBL/GenBank/DDBJ whole genome shotgun (WGS) entry which is preliminary data.</text>
</comment>
<organism evidence="1 2">
    <name type="scientific">Mucilaginibacter myungsuensis</name>
    <dbReference type="NCBI Taxonomy" id="649104"/>
    <lineage>
        <taxon>Bacteria</taxon>
        <taxon>Pseudomonadati</taxon>
        <taxon>Bacteroidota</taxon>
        <taxon>Sphingobacteriia</taxon>
        <taxon>Sphingobacteriales</taxon>
        <taxon>Sphingobacteriaceae</taxon>
        <taxon>Mucilaginibacter</taxon>
    </lineage>
</organism>
<dbReference type="RefSeq" id="WP_194112895.1">
    <property type="nucleotide sequence ID" value="NZ_JADFFL010000007.1"/>
</dbReference>
<keyword evidence="2" id="KW-1185">Reference proteome</keyword>
<keyword evidence="1" id="KW-0436">Ligase</keyword>
<protein>
    <submittedName>
        <fullName evidence="1">2'-5' RNA ligase family protein</fullName>
    </submittedName>
</protein>
<dbReference type="AlphaFoldDB" id="A0A929L043"/>
<evidence type="ECO:0000313" key="2">
    <source>
        <dbReference type="Proteomes" id="UP000622475"/>
    </source>
</evidence>
<dbReference type="InterPro" id="IPR009097">
    <property type="entry name" value="Cyclic_Pdiesterase"/>
</dbReference>
<dbReference type="Proteomes" id="UP000622475">
    <property type="component" value="Unassembled WGS sequence"/>
</dbReference>
<evidence type="ECO:0000313" key="1">
    <source>
        <dbReference type="EMBL" id="MBE9663658.1"/>
    </source>
</evidence>
<dbReference type="Pfam" id="PF13563">
    <property type="entry name" value="2_5_RNA_ligase2"/>
    <property type="match status" value="1"/>
</dbReference>
<dbReference type="Gene3D" id="3.90.1140.10">
    <property type="entry name" value="Cyclic phosphodiesterase"/>
    <property type="match status" value="1"/>
</dbReference>
<reference evidence="1" key="1">
    <citation type="submission" date="2020-10" db="EMBL/GenBank/DDBJ databases">
        <title>Mucilaginibacter mali sp. nov., isolated from rhizosphere soil of apple orchard.</title>
        <authorList>
            <person name="Lee J.-S."/>
            <person name="Kim H.S."/>
            <person name="Kim J.-S."/>
        </authorList>
    </citation>
    <scope>NUCLEOTIDE SEQUENCE</scope>
    <source>
        <strain evidence="1">KCTC 22746</strain>
    </source>
</reference>
<proteinExistence type="predicted"/>
<dbReference type="GO" id="GO:0016874">
    <property type="term" value="F:ligase activity"/>
    <property type="evidence" value="ECO:0007669"/>
    <property type="project" value="UniProtKB-KW"/>
</dbReference>
<name>A0A929L043_9SPHI</name>
<dbReference type="SUPFAM" id="SSF55144">
    <property type="entry name" value="LigT-like"/>
    <property type="match status" value="1"/>
</dbReference>
<sequence length="186" mass="21898">METYTDYLMLLELPKNLMYDIGRYKRASARVIGNFPGLDSAAHISLNHRHRCKPNIERHGISQIGEKLAMITPMQLQVYNFKYFTHGDTGYTIYACIVMNEQTQRWFKAVQNSLGMVQKITIPHITIVKNISPEKFQLLWPKFAQSKFSSGFIADKLTVLERETYVQQSRWKRYKDFKFGEKLMQY</sequence>
<gene>
    <name evidence="1" type="ORF">IRJ16_17360</name>
</gene>
<dbReference type="EMBL" id="JADFFL010000007">
    <property type="protein sequence ID" value="MBE9663658.1"/>
    <property type="molecule type" value="Genomic_DNA"/>
</dbReference>
<accession>A0A929L043</accession>